<dbReference type="EC" id="2.7.7.49" evidence="1"/>
<evidence type="ECO:0000256" key="6">
    <source>
        <dbReference type="ARBA" id="ARBA00022801"/>
    </source>
</evidence>
<keyword evidence="8" id="KW-0479">Metal-binding</keyword>
<dbReference type="CDD" id="cd09274">
    <property type="entry name" value="RNase_HI_RT_Ty3"/>
    <property type="match status" value="1"/>
</dbReference>
<feature type="compositionally biased region" description="Basic residues" evidence="9">
    <location>
        <begin position="246"/>
        <end position="259"/>
    </location>
</feature>
<dbReference type="SUPFAM" id="SSF53098">
    <property type="entry name" value="Ribonuclease H-like"/>
    <property type="match status" value="1"/>
</dbReference>
<keyword evidence="8" id="KW-0862">Zinc</keyword>
<evidence type="ECO:0000313" key="15">
    <source>
        <dbReference type="Proteomes" id="UP001292094"/>
    </source>
</evidence>
<evidence type="ECO:0000256" key="3">
    <source>
        <dbReference type="ARBA" id="ARBA00022695"/>
    </source>
</evidence>
<proteinExistence type="predicted"/>
<dbReference type="GO" id="GO:0004190">
    <property type="term" value="F:aspartic-type endopeptidase activity"/>
    <property type="evidence" value="ECO:0007669"/>
    <property type="project" value="InterPro"/>
</dbReference>
<dbReference type="CDD" id="cd01647">
    <property type="entry name" value="RT_LTR"/>
    <property type="match status" value="1"/>
</dbReference>
<feature type="domain" description="Peptidase A2" evidence="11">
    <location>
        <begin position="305"/>
        <end position="384"/>
    </location>
</feature>
<feature type="domain" description="Reverse transcriptase" evidence="12">
    <location>
        <begin position="461"/>
        <end position="639"/>
    </location>
</feature>
<keyword evidence="2" id="KW-0808">Transferase</keyword>
<dbReference type="PANTHER" id="PTHR37984:SF13">
    <property type="entry name" value="RIBONUCLEASE H"/>
    <property type="match status" value="1"/>
</dbReference>
<dbReference type="SUPFAM" id="SSF50630">
    <property type="entry name" value="Acid proteases"/>
    <property type="match status" value="1"/>
</dbReference>
<name>A0AAE1PN49_9EUCA</name>
<dbReference type="Gene3D" id="3.10.10.10">
    <property type="entry name" value="HIV Type 1 Reverse Transcriptase, subunit A, domain 1"/>
    <property type="match status" value="1"/>
</dbReference>
<evidence type="ECO:0000313" key="14">
    <source>
        <dbReference type="EMBL" id="KAK4311715.1"/>
    </source>
</evidence>
<dbReference type="GO" id="GO:0003676">
    <property type="term" value="F:nucleic acid binding"/>
    <property type="evidence" value="ECO:0007669"/>
    <property type="project" value="InterPro"/>
</dbReference>
<evidence type="ECO:0000256" key="2">
    <source>
        <dbReference type="ARBA" id="ARBA00022679"/>
    </source>
</evidence>
<dbReference type="InterPro" id="IPR043128">
    <property type="entry name" value="Rev_trsase/Diguanyl_cyclase"/>
</dbReference>
<dbReference type="Gene3D" id="3.30.70.270">
    <property type="match status" value="2"/>
</dbReference>
<feature type="region of interest" description="Disordered" evidence="9">
    <location>
        <begin position="244"/>
        <end position="268"/>
    </location>
</feature>
<evidence type="ECO:0000256" key="4">
    <source>
        <dbReference type="ARBA" id="ARBA00022722"/>
    </source>
</evidence>
<dbReference type="GO" id="GO:0006508">
    <property type="term" value="P:proteolysis"/>
    <property type="evidence" value="ECO:0007669"/>
    <property type="project" value="InterPro"/>
</dbReference>
<dbReference type="EMBL" id="JAWZYT010001490">
    <property type="protein sequence ID" value="KAK4311715.1"/>
    <property type="molecule type" value="Genomic_DNA"/>
</dbReference>
<organism evidence="14 15">
    <name type="scientific">Petrolisthes manimaculis</name>
    <dbReference type="NCBI Taxonomy" id="1843537"/>
    <lineage>
        <taxon>Eukaryota</taxon>
        <taxon>Metazoa</taxon>
        <taxon>Ecdysozoa</taxon>
        <taxon>Arthropoda</taxon>
        <taxon>Crustacea</taxon>
        <taxon>Multicrustacea</taxon>
        <taxon>Malacostraca</taxon>
        <taxon>Eumalacostraca</taxon>
        <taxon>Eucarida</taxon>
        <taxon>Decapoda</taxon>
        <taxon>Pleocyemata</taxon>
        <taxon>Anomura</taxon>
        <taxon>Galatheoidea</taxon>
        <taxon>Porcellanidae</taxon>
        <taxon>Petrolisthes</taxon>
    </lineage>
</organism>
<dbReference type="Gene3D" id="2.40.70.10">
    <property type="entry name" value="Acid Proteases"/>
    <property type="match status" value="1"/>
</dbReference>
<dbReference type="InterPro" id="IPR000477">
    <property type="entry name" value="RT_dom"/>
</dbReference>
<dbReference type="InterPro" id="IPR001995">
    <property type="entry name" value="Peptidase_A2_cat"/>
</dbReference>
<dbReference type="Gene3D" id="4.10.60.10">
    <property type="entry name" value="Zinc finger, CCHC-type"/>
    <property type="match status" value="1"/>
</dbReference>
<keyword evidence="3" id="KW-0548">Nucleotidyltransferase</keyword>
<evidence type="ECO:0000259" key="11">
    <source>
        <dbReference type="PROSITE" id="PS50175"/>
    </source>
</evidence>
<dbReference type="InterPro" id="IPR041588">
    <property type="entry name" value="Integrase_H2C2"/>
</dbReference>
<dbReference type="Gene3D" id="1.10.340.70">
    <property type="match status" value="1"/>
</dbReference>
<evidence type="ECO:0000256" key="1">
    <source>
        <dbReference type="ARBA" id="ARBA00012493"/>
    </source>
</evidence>
<feature type="domain" description="Integrase catalytic" evidence="13">
    <location>
        <begin position="1011"/>
        <end position="1162"/>
    </location>
</feature>
<keyword evidence="4" id="KW-0540">Nuclease</keyword>
<dbReference type="GO" id="GO:0008270">
    <property type="term" value="F:zinc ion binding"/>
    <property type="evidence" value="ECO:0007669"/>
    <property type="project" value="UniProtKB-KW"/>
</dbReference>
<dbReference type="SMART" id="SM00343">
    <property type="entry name" value="ZnF_C2HC"/>
    <property type="match status" value="2"/>
</dbReference>
<dbReference type="GO" id="GO:0004519">
    <property type="term" value="F:endonuclease activity"/>
    <property type="evidence" value="ECO:0007669"/>
    <property type="project" value="UniProtKB-KW"/>
</dbReference>
<keyword evidence="15" id="KW-1185">Reference proteome</keyword>
<keyword evidence="5" id="KW-0255">Endonuclease</keyword>
<dbReference type="InterPro" id="IPR043502">
    <property type="entry name" value="DNA/RNA_pol_sf"/>
</dbReference>
<gene>
    <name evidence="14" type="ORF">Pmani_016816</name>
</gene>
<sequence length="1340" mass="150975">MPVYGHLEKFQKDQDWGRYIAVLKNYFGANGITDGVKKWQILLASVGLETYDLICALVAPLPPEEKTFEELVTIVQDHVRPPPSKIVSRFRFYTLSRKEGESISSFVVKLRQAAQDCKFTDLNEHLRDRFIVAIGDDKIQARLLSMSDDVTFAKAMQVAIAMESAQANTEDIQAAAAASSVSGASAVCEVREVHSTKTDQCYGCGGDHYRRDCKFKNAVCHACGRKGHISRVCQATVRNQCQNSHPIKRNNQSKRKSVRSTHLVEQEDTGTISEDSELECYTICNVSSLKNSAIEVTMEVQSRDLTMQVDTGAAISLISKSTYKMMFSNIPLEKFKKRLTTYTGQVIKVYGCAKVDVKYGDQRVSCLPLVVVEQDGPSLLGRNWLAHIRLDWPNICSVMQDRVDDVLAEYPEVFRCNLGEYKGSPVKLYIEKTAKPRFFKARPVPYAIKKKVQEAIEKNVQLGIWESTDYSDWAAPLVPILKSDGSVRLCGDYKITINQVCRVDPYPLPRIEDIFAELRGGQTFTKIDLHSAYSQIPIHHEYQEYLTVNTHMGLFKVKRLPFGVNAAVGIFQRIICNVLRGLEGVSVYLDDILVTGKDDREHIHNLENVLIRLRDAGLQVKKKKCSFLQQSVEYLGHRIDAEGLHPTDEKVRAVKEAPSPSNKAELRSFLGLINYYAKFLPNLGSVLSPLYHLTKNDVGWRWGNAEQEAFRRAGDLISTSQVLVHYNPDLPLRVECDASPRGLGAVLSHKLSDGTERPVAFSSHTLTKAESNYSQIDREGLALVFGVIRFHQYIYGRNFTLITDHKPLTYLFGREAASPTMASPRVRRWALTLSAYDYNIQYKKGKDNSNADALSRLPLPDLLRRVHTPEELNLLIGMLNSSQVVSDDAIRRESRREPILSQVLQWVRWGWPGKDPGGVYGPYYIRRYEISLKDGCLLWGSHVIIPEGSRGAVLGLLHDTHIGITRMKALGRSYVWWPGIDKDIEGTVKACQECDKHQNAPELAELHPWEWPSVPWSRIHVDHAGPFMGKLFLIVVDSHSKWMEVKLVSSTSTNVAIDALNSIFATHGLPVTLVSDNGTAFTSEEFGKYCEKSGIKHIISAPRHPSTNGLAERAVQTFKSCMKKMEKSLPWSVRLNRFLFKYRNTPQSTTQQTPSQLLMNREIRNPLSMIQGDLTTRILRKQEAQCKAHDGRVKTRYYIEGDQVYTHFGGPKFEWIPGTIQSATGPLSYIIKLVDGRVVKRHVDHIRSRHTTVIPRPNDDEVVPEPLLNEPPPCFPVEIPPHSPAPRVSVPRVSAPGVTNSPEPSVQVPEMTAPANLTATPTPRRSGRIRHPPDRLEYYQ</sequence>
<comment type="caution">
    <text evidence="14">The sequence shown here is derived from an EMBL/GenBank/DDBJ whole genome shotgun (WGS) entry which is preliminary data.</text>
</comment>
<evidence type="ECO:0000259" key="13">
    <source>
        <dbReference type="PROSITE" id="PS50994"/>
    </source>
</evidence>
<protein>
    <recommendedName>
        <fullName evidence="1">RNA-directed DNA polymerase</fullName>
        <ecNumber evidence="1">2.7.7.49</ecNumber>
    </recommendedName>
</protein>
<keyword evidence="7" id="KW-0695">RNA-directed DNA polymerase</keyword>
<dbReference type="FunFam" id="3.10.20.370:FF:000001">
    <property type="entry name" value="Retrovirus-related Pol polyprotein from transposon 17.6-like protein"/>
    <property type="match status" value="1"/>
</dbReference>
<evidence type="ECO:0000256" key="5">
    <source>
        <dbReference type="ARBA" id="ARBA00022759"/>
    </source>
</evidence>
<evidence type="ECO:0000259" key="10">
    <source>
        <dbReference type="PROSITE" id="PS50158"/>
    </source>
</evidence>
<dbReference type="PANTHER" id="PTHR37984">
    <property type="entry name" value="PROTEIN CBG26694"/>
    <property type="match status" value="1"/>
</dbReference>
<dbReference type="FunFam" id="3.30.70.270:FF:000020">
    <property type="entry name" value="Transposon Tf2-6 polyprotein-like Protein"/>
    <property type="match status" value="1"/>
</dbReference>
<feature type="compositionally biased region" description="Low complexity" evidence="9">
    <location>
        <begin position="1312"/>
        <end position="1323"/>
    </location>
</feature>
<feature type="compositionally biased region" description="Basic and acidic residues" evidence="9">
    <location>
        <begin position="1331"/>
        <end position="1340"/>
    </location>
</feature>
<keyword evidence="8" id="KW-0863">Zinc-finger</keyword>
<dbReference type="Pfam" id="PF00078">
    <property type="entry name" value="RVT_1"/>
    <property type="match status" value="1"/>
</dbReference>
<dbReference type="GO" id="GO:0042575">
    <property type="term" value="C:DNA polymerase complex"/>
    <property type="evidence" value="ECO:0007669"/>
    <property type="project" value="UniProtKB-ARBA"/>
</dbReference>
<accession>A0AAE1PN49</accession>
<feature type="region of interest" description="Disordered" evidence="9">
    <location>
        <begin position="1286"/>
        <end position="1340"/>
    </location>
</feature>
<dbReference type="InterPro" id="IPR012337">
    <property type="entry name" value="RNaseH-like_sf"/>
</dbReference>
<dbReference type="PROSITE" id="PS50175">
    <property type="entry name" value="ASP_PROT_RETROV"/>
    <property type="match status" value="1"/>
</dbReference>
<dbReference type="GO" id="GO:0003964">
    <property type="term" value="F:RNA-directed DNA polymerase activity"/>
    <property type="evidence" value="ECO:0007669"/>
    <property type="project" value="UniProtKB-KW"/>
</dbReference>
<dbReference type="PROSITE" id="PS50994">
    <property type="entry name" value="INTEGRASE"/>
    <property type="match status" value="1"/>
</dbReference>
<feature type="domain" description="CCHC-type" evidence="10">
    <location>
        <begin position="220"/>
        <end position="233"/>
    </location>
</feature>
<dbReference type="Proteomes" id="UP001292094">
    <property type="component" value="Unassembled WGS sequence"/>
</dbReference>
<dbReference type="SUPFAM" id="SSF56672">
    <property type="entry name" value="DNA/RNA polymerases"/>
    <property type="match status" value="1"/>
</dbReference>
<dbReference type="Pfam" id="PF00665">
    <property type="entry name" value="rve"/>
    <property type="match status" value="1"/>
</dbReference>
<dbReference type="InterPro" id="IPR021109">
    <property type="entry name" value="Peptidase_aspartic_dom_sf"/>
</dbReference>
<keyword evidence="6" id="KW-0378">Hydrolase</keyword>
<evidence type="ECO:0000256" key="7">
    <source>
        <dbReference type="ARBA" id="ARBA00022918"/>
    </source>
</evidence>
<dbReference type="InterPro" id="IPR001878">
    <property type="entry name" value="Znf_CCHC"/>
</dbReference>
<evidence type="ECO:0000259" key="12">
    <source>
        <dbReference type="PROSITE" id="PS50878"/>
    </source>
</evidence>
<dbReference type="InterPro" id="IPR001584">
    <property type="entry name" value="Integrase_cat-core"/>
</dbReference>
<dbReference type="InterPro" id="IPR050951">
    <property type="entry name" value="Retrovirus_Pol_polyprotein"/>
</dbReference>
<evidence type="ECO:0000256" key="8">
    <source>
        <dbReference type="PROSITE-ProRule" id="PRU00047"/>
    </source>
</evidence>
<dbReference type="Pfam" id="PF13975">
    <property type="entry name" value="gag-asp_proteas"/>
    <property type="match status" value="1"/>
</dbReference>
<dbReference type="PROSITE" id="PS50878">
    <property type="entry name" value="RT_POL"/>
    <property type="match status" value="1"/>
</dbReference>
<evidence type="ECO:0000256" key="9">
    <source>
        <dbReference type="SAM" id="MobiDB-lite"/>
    </source>
</evidence>
<dbReference type="Pfam" id="PF17921">
    <property type="entry name" value="Integrase_H2C2"/>
    <property type="match status" value="1"/>
</dbReference>
<dbReference type="InterPro" id="IPR041373">
    <property type="entry name" value="RT_RNaseH"/>
</dbReference>
<dbReference type="PROSITE" id="PS50158">
    <property type="entry name" value="ZF_CCHC"/>
    <property type="match status" value="1"/>
</dbReference>
<dbReference type="GO" id="GO:0015074">
    <property type="term" value="P:DNA integration"/>
    <property type="evidence" value="ECO:0007669"/>
    <property type="project" value="InterPro"/>
</dbReference>
<reference evidence="14" key="1">
    <citation type="submission" date="2023-11" db="EMBL/GenBank/DDBJ databases">
        <title>Genome assemblies of two species of porcelain crab, Petrolisthes cinctipes and Petrolisthes manimaculis (Anomura: Porcellanidae).</title>
        <authorList>
            <person name="Angst P."/>
        </authorList>
    </citation>
    <scope>NUCLEOTIDE SEQUENCE</scope>
    <source>
        <strain evidence="14">PB745_02</strain>
        <tissue evidence="14">Gill</tissue>
    </source>
</reference>
<dbReference type="Gene3D" id="3.30.420.10">
    <property type="entry name" value="Ribonuclease H-like superfamily/Ribonuclease H"/>
    <property type="match status" value="1"/>
</dbReference>
<dbReference type="FunFam" id="3.30.420.10:FF:000063">
    <property type="entry name" value="Retrovirus-related Pol polyprotein from transposon 297-like Protein"/>
    <property type="match status" value="1"/>
</dbReference>
<dbReference type="InterPro" id="IPR036397">
    <property type="entry name" value="RNaseH_sf"/>
</dbReference>
<dbReference type="Pfam" id="PF17917">
    <property type="entry name" value="RT_RNaseH"/>
    <property type="match status" value="1"/>
</dbReference>